<gene>
    <name evidence="5" type="primary">ARL9</name>
    <name evidence="5" type="ORF">A306_00011041</name>
</gene>
<dbReference type="SMART" id="SM00177">
    <property type="entry name" value="ARF"/>
    <property type="match status" value="1"/>
</dbReference>
<dbReference type="Pfam" id="PF00025">
    <property type="entry name" value="Arf"/>
    <property type="match status" value="1"/>
</dbReference>
<sequence>MSLAECAVAVLQGKGHSKQILVLGLDGAGKTSVLHCLATNHVKRSLAPTEGFNAVCVSTGESQMEFLEIGGSECLRSYWKMYLPKVLLLIYVVDSADHARLPVAKQLLHQMIQNNSTLPVVVLANKQDLEGAYCITDIHDALALSDIGDKRKMFLIGTHVAEDGSEISSSMKDAKELIAQLVLEAQIRELAEPKTAACANAHRLVWGNQETIWTPSRGAATAQPSPRIVALAKPKKDFSRNQCRPLFLYSCGRESTIWERPLLVNFGLPSDRLLKLAEPKKCHPAYLQQRLRQSSGWPVSPAAMNYKATPWIQKLAQPKMLHPEFQPAREVPTQVTNVLARSSSRLQCLAGPRVVKASSFYENICPEAVIRPVSKFAQEATASPRTLELAMAKRLHPDFVPMRGAEWPVTQAAKQAVATPRLVELAQPCKRPPMSFAQFNPDAFTVKETAKRAICSPRIKELAQPIKR</sequence>
<dbReference type="EMBL" id="AKCR02000065">
    <property type="protein sequence ID" value="PKK22231.1"/>
    <property type="molecule type" value="Genomic_DNA"/>
</dbReference>
<dbReference type="GO" id="GO:0005525">
    <property type="term" value="F:GTP binding"/>
    <property type="evidence" value="ECO:0007669"/>
    <property type="project" value="UniProtKB-KW"/>
</dbReference>
<evidence type="ECO:0000256" key="1">
    <source>
        <dbReference type="ARBA" id="ARBA00022741"/>
    </source>
</evidence>
<dbReference type="SMART" id="SM00178">
    <property type="entry name" value="SAR"/>
    <property type="match status" value="1"/>
</dbReference>
<dbReference type="SMART" id="SM00705">
    <property type="entry name" value="THEG"/>
    <property type="match status" value="7"/>
</dbReference>
<dbReference type="InParanoid" id="A0A2I0LXS3"/>
<feature type="binding site" evidence="3">
    <location>
        <begin position="24"/>
        <end position="31"/>
    </location>
    <ligand>
        <name>GTP</name>
        <dbReference type="ChEBI" id="CHEBI:37565"/>
    </ligand>
</feature>
<protein>
    <submittedName>
        <fullName evidence="5">ADP-ribosylation factor-like 9</fullName>
    </submittedName>
</protein>
<dbReference type="InterPro" id="IPR006623">
    <property type="entry name" value="THEG"/>
</dbReference>
<dbReference type="PROSITE" id="PS51417">
    <property type="entry name" value="ARF"/>
    <property type="match status" value="1"/>
</dbReference>
<name>A0A2I0LXS3_COLLI</name>
<dbReference type="Gene3D" id="3.40.50.300">
    <property type="entry name" value="P-loop containing nucleotide triphosphate hydrolases"/>
    <property type="match status" value="1"/>
</dbReference>
<feature type="binding site" evidence="4">
    <location>
        <position position="49"/>
    </location>
    <ligand>
        <name>Mg(2+)</name>
        <dbReference type="ChEBI" id="CHEBI:18420"/>
    </ligand>
</feature>
<reference evidence="5 6" key="1">
    <citation type="journal article" date="2013" name="Science">
        <title>Genomic diversity and evolution of the head crest in the rock pigeon.</title>
        <authorList>
            <person name="Shapiro M.D."/>
            <person name="Kronenberg Z."/>
            <person name="Li C."/>
            <person name="Domyan E.T."/>
            <person name="Pan H."/>
            <person name="Campbell M."/>
            <person name="Tan H."/>
            <person name="Huff C.D."/>
            <person name="Hu H."/>
            <person name="Vickrey A.I."/>
            <person name="Nielsen S.C."/>
            <person name="Stringham S.A."/>
            <person name="Hu H."/>
            <person name="Willerslev E."/>
            <person name="Gilbert M.T."/>
            <person name="Yandell M."/>
            <person name="Zhang G."/>
            <person name="Wang J."/>
        </authorList>
    </citation>
    <scope>NUCLEOTIDE SEQUENCE [LARGE SCALE GENOMIC DNA]</scope>
    <source>
        <tissue evidence="5">Blood</tissue>
    </source>
</reference>
<keyword evidence="4" id="KW-0479">Metal-binding</keyword>
<evidence type="ECO:0000256" key="4">
    <source>
        <dbReference type="PIRSR" id="PIRSR606689-2"/>
    </source>
</evidence>
<evidence type="ECO:0000313" key="5">
    <source>
        <dbReference type="EMBL" id="PKK22231.1"/>
    </source>
</evidence>
<keyword evidence="1 3" id="KW-0547">Nucleotide-binding</keyword>
<dbReference type="AlphaFoldDB" id="A0A2I0LXS3"/>
<accession>A0A2I0LXS3</accession>
<dbReference type="Pfam" id="PF14912">
    <property type="entry name" value="THEG"/>
    <property type="match status" value="5"/>
</dbReference>
<evidence type="ECO:0000256" key="2">
    <source>
        <dbReference type="ARBA" id="ARBA00023134"/>
    </source>
</evidence>
<feature type="binding site" evidence="4">
    <location>
        <position position="31"/>
    </location>
    <ligand>
        <name>Mg(2+)</name>
        <dbReference type="ChEBI" id="CHEBI:18420"/>
    </ligand>
</feature>
<dbReference type="PRINTS" id="PR00328">
    <property type="entry name" value="SAR1GTPBP"/>
</dbReference>
<proteinExistence type="predicted"/>
<feature type="binding site" evidence="3">
    <location>
        <position position="71"/>
    </location>
    <ligand>
        <name>GTP</name>
        <dbReference type="ChEBI" id="CHEBI:37565"/>
    </ligand>
</feature>
<dbReference type="SUPFAM" id="SSF52540">
    <property type="entry name" value="P-loop containing nucleoside triphosphate hydrolases"/>
    <property type="match status" value="1"/>
</dbReference>
<organism evidence="5 6">
    <name type="scientific">Columba livia</name>
    <name type="common">Rock dove</name>
    <dbReference type="NCBI Taxonomy" id="8932"/>
    <lineage>
        <taxon>Eukaryota</taxon>
        <taxon>Metazoa</taxon>
        <taxon>Chordata</taxon>
        <taxon>Craniata</taxon>
        <taxon>Vertebrata</taxon>
        <taxon>Euteleostomi</taxon>
        <taxon>Archelosauria</taxon>
        <taxon>Archosauria</taxon>
        <taxon>Dinosauria</taxon>
        <taxon>Saurischia</taxon>
        <taxon>Theropoda</taxon>
        <taxon>Coelurosauria</taxon>
        <taxon>Aves</taxon>
        <taxon>Neognathae</taxon>
        <taxon>Neoaves</taxon>
        <taxon>Columbimorphae</taxon>
        <taxon>Columbiformes</taxon>
        <taxon>Columbidae</taxon>
        <taxon>Columba</taxon>
    </lineage>
</organism>
<evidence type="ECO:0000313" key="6">
    <source>
        <dbReference type="Proteomes" id="UP000053872"/>
    </source>
</evidence>
<keyword evidence="2 3" id="KW-0342">GTP-binding</keyword>
<feature type="binding site" evidence="3">
    <location>
        <begin position="125"/>
        <end position="128"/>
    </location>
    <ligand>
        <name>GTP</name>
        <dbReference type="ChEBI" id="CHEBI:37565"/>
    </ligand>
</feature>
<keyword evidence="6" id="KW-1185">Reference proteome</keyword>
<dbReference type="STRING" id="8932.A0A2I0LXS3"/>
<keyword evidence="4" id="KW-0460">Magnesium</keyword>
<dbReference type="PANTHER" id="PTHR46724:SF2">
    <property type="entry name" value="ADP-RIBOSYLATION FACTOR-LIKE PROTEIN 9"/>
    <property type="match status" value="1"/>
</dbReference>
<dbReference type="InterPro" id="IPR053254">
    <property type="entry name" value="Arf-like_GTPase"/>
</dbReference>
<dbReference type="InterPro" id="IPR027417">
    <property type="entry name" value="P-loop_NTPase"/>
</dbReference>
<evidence type="ECO:0000256" key="3">
    <source>
        <dbReference type="PIRSR" id="PIRSR606689-1"/>
    </source>
</evidence>
<comment type="caution">
    <text evidence="5">The sequence shown here is derived from an EMBL/GenBank/DDBJ whole genome shotgun (WGS) entry which is preliminary data.</text>
</comment>
<dbReference type="Proteomes" id="UP000053872">
    <property type="component" value="Unassembled WGS sequence"/>
</dbReference>
<dbReference type="InterPro" id="IPR006689">
    <property type="entry name" value="Small_GTPase_ARF/SAR"/>
</dbReference>
<dbReference type="GO" id="GO:0003924">
    <property type="term" value="F:GTPase activity"/>
    <property type="evidence" value="ECO:0007669"/>
    <property type="project" value="InterPro"/>
</dbReference>
<dbReference type="PANTHER" id="PTHR46724">
    <property type="entry name" value="ADP-RIBOSYLATION FACTOR-LIKE PROTEIN 9-RELATED"/>
    <property type="match status" value="1"/>
</dbReference>
<dbReference type="GO" id="GO:0046872">
    <property type="term" value="F:metal ion binding"/>
    <property type="evidence" value="ECO:0007669"/>
    <property type="project" value="UniProtKB-KW"/>
</dbReference>